<sequence length="217" mass="22337">MAGAPTGRRAPLSLKAAVAPADGQFGVAGHFVSDKATRASAAVTLAALAQKDGPSVLQSVGFTDAVIKALADKKSPAAREGAVAAVSALSASPAVRALEHFSLIPRGRLTLLNMSPGRPVRGESDDGDGSISSPASRSCSARFLSLYRRLFGGSAGYWVSAPHAHLRMDALAGCPDEAILAVVEISALTHWKATELHGGSLSVCELIRRGDQIPFSI</sequence>
<evidence type="ECO:0000256" key="1">
    <source>
        <dbReference type="SAM" id="MobiDB-lite"/>
    </source>
</evidence>
<dbReference type="Proteomes" id="UP000092993">
    <property type="component" value="Unassembled WGS sequence"/>
</dbReference>
<gene>
    <name evidence="2" type="ORF">A0H81_12051</name>
</gene>
<feature type="region of interest" description="Disordered" evidence="1">
    <location>
        <begin position="116"/>
        <end position="136"/>
    </location>
</feature>
<proteinExistence type="predicted"/>
<dbReference type="EMBL" id="LUGG01000022">
    <property type="protein sequence ID" value="OBZ68270.1"/>
    <property type="molecule type" value="Genomic_DNA"/>
</dbReference>
<keyword evidence="3" id="KW-1185">Reference proteome</keyword>
<name>A0A1C7LUE6_GRIFR</name>
<evidence type="ECO:0000313" key="3">
    <source>
        <dbReference type="Proteomes" id="UP000092993"/>
    </source>
</evidence>
<reference evidence="2 3" key="1">
    <citation type="submission" date="2016-03" db="EMBL/GenBank/DDBJ databases">
        <title>Whole genome sequencing of Grifola frondosa 9006-11.</title>
        <authorList>
            <person name="Min B."/>
            <person name="Park H."/>
            <person name="Kim J.-G."/>
            <person name="Cho H."/>
            <person name="Oh Y.-L."/>
            <person name="Kong W.-S."/>
            <person name="Choi I.-G."/>
        </authorList>
    </citation>
    <scope>NUCLEOTIDE SEQUENCE [LARGE SCALE GENOMIC DNA]</scope>
    <source>
        <strain evidence="2 3">9006-11</strain>
    </source>
</reference>
<dbReference type="AlphaFoldDB" id="A0A1C7LUE6"/>
<dbReference type="OrthoDB" id="5419315at2759"/>
<evidence type="ECO:0000313" key="2">
    <source>
        <dbReference type="EMBL" id="OBZ68270.1"/>
    </source>
</evidence>
<comment type="caution">
    <text evidence="2">The sequence shown here is derived from an EMBL/GenBank/DDBJ whole genome shotgun (WGS) entry which is preliminary data.</text>
</comment>
<accession>A0A1C7LUE6</accession>
<protein>
    <submittedName>
        <fullName evidence="2">Uncharacterized protein</fullName>
    </submittedName>
</protein>
<organism evidence="2 3">
    <name type="scientific">Grifola frondosa</name>
    <name type="common">Maitake</name>
    <name type="synonym">Polyporus frondosus</name>
    <dbReference type="NCBI Taxonomy" id="5627"/>
    <lineage>
        <taxon>Eukaryota</taxon>
        <taxon>Fungi</taxon>
        <taxon>Dikarya</taxon>
        <taxon>Basidiomycota</taxon>
        <taxon>Agaricomycotina</taxon>
        <taxon>Agaricomycetes</taxon>
        <taxon>Polyporales</taxon>
        <taxon>Grifolaceae</taxon>
        <taxon>Grifola</taxon>
    </lineage>
</organism>